<evidence type="ECO:0000313" key="6">
    <source>
        <dbReference type="Proteomes" id="UP000556026"/>
    </source>
</evidence>
<dbReference type="InterPro" id="IPR001638">
    <property type="entry name" value="Solute-binding_3/MltF_N"/>
</dbReference>
<proteinExistence type="predicted"/>
<name>A0A6V8MG97_9BACT</name>
<feature type="chain" id="PRO_5028346205" evidence="2">
    <location>
        <begin position="28"/>
        <end position="265"/>
    </location>
</feature>
<keyword evidence="6" id="KW-1185">Reference proteome</keyword>
<dbReference type="AlphaFoldDB" id="A0A6V8MG97"/>
<reference evidence="6" key="1">
    <citation type="submission" date="2020-06" db="EMBL/GenBank/DDBJ databases">
        <title>Draft genomic sequence of Geomonas sp. Red330.</title>
        <authorList>
            <person name="Itoh H."/>
            <person name="Zhenxing X."/>
            <person name="Ushijima N."/>
            <person name="Masuda Y."/>
            <person name="Shiratori Y."/>
            <person name="Senoo K."/>
        </authorList>
    </citation>
    <scope>NUCLEOTIDE SEQUENCE [LARGE SCALE GENOMIC DNA]</scope>
    <source>
        <strain evidence="6">Red330</strain>
    </source>
</reference>
<dbReference type="PANTHER" id="PTHR35936:SF17">
    <property type="entry name" value="ARGININE-BINDING EXTRACELLULAR PROTEIN ARTP"/>
    <property type="match status" value="1"/>
</dbReference>
<dbReference type="InterPro" id="IPR001320">
    <property type="entry name" value="Iontro_rcpt_C"/>
</dbReference>
<keyword evidence="1 2" id="KW-0732">Signal</keyword>
<evidence type="ECO:0000259" key="3">
    <source>
        <dbReference type="SMART" id="SM00062"/>
    </source>
</evidence>
<evidence type="ECO:0000256" key="2">
    <source>
        <dbReference type="SAM" id="SignalP"/>
    </source>
</evidence>
<feature type="signal peptide" evidence="2">
    <location>
        <begin position="1"/>
        <end position="27"/>
    </location>
</feature>
<dbReference type="CDD" id="cd13629">
    <property type="entry name" value="PBP2_Dsm1740"/>
    <property type="match status" value="1"/>
</dbReference>
<organism evidence="5 6">
    <name type="scientific">Geomonas silvestris</name>
    <dbReference type="NCBI Taxonomy" id="2740184"/>
    <lineage>
        <taxon>Bacteria</taxon>
        <taxon>Pseudomonadati</taxon>
        <taxon>Thermodesulfobacteriota</taxon>
        <taxon>Desulfuromonadia</taxon>
        <taxon>Geobacterales</taxon>
        <taxon>Geobacteraceae</taxon>
        <taxon>Geomonas</taxon>
    </lineage>
</organism>
<comment type="caution">
    <text evidence="5">The sequence shown here is derived from an EMBL/GenBank/DDBJ whole genome shotgun (WGS) entry which is preliminary data.</text>
</comment>
<feature type="domain" description="Ionotropic glutamate receptor C-terminal" evidence="4">
    <location>
        <begin position="31"/>
        <end position="251"/>
    </location>
</feature>
<evidence type="ECO:0000256" key="1">
    <source>
        <dbReference type="ARBA" id="ARBA00022729"/>
    </source>
</evidence>
<dbReference type="PANTHER" id="PTHR35936">
    <property type="entry name" value="MEMBRANE-BOUND LYTIC MUREIN TRANSGLYCOSYLASE F"/>
    <property type="match status" value="1"/>
</dbReference>
<accession>A0A6V8MG97</accession>
<dbReference type="Gene3D" id="3.40.190.10">
    <property type="entry name" value="Periplasmic binding protein-like II"/>
    <property type="match status" value="2"/>
</dbReference>
<sequence>MSNGIKWLFFIALVLCLQMAASVPARAAGKPLVVGMELAYPPFEMTDASGKPDGVSVQLAYELGKALGRPVEIKNMAFDGLIPALKTGKIDLIISSMTATAERAKSIDFSDPYLSTGLCLLVNKKVPGSTIADFDQPGRAIAVKKGTTGHLYASNNLKKAKVLVLDKEAAAVLEVVQGKADAFIYDQMSTYQNFQRNRETTRPILKPFQTESWAIGLRKGNDELKAKVNRFLFEFRKTGGFGKLGDRYLKEEKDAFKQLGYPFFL</sequence>
<dbReference type="Proteomes" id="UP000556026">
    <property type="component" value="Unassembled WGS sequence"/>
</dbReference>
<evidence type="ECO:0000313" key="5">
    <source>
        <dbReference type="EMBL" id="GFO58709.1"/>
    </source>
</evidence>
<dbReference type="EMBL" id="BLXX01000002">
    <property type="protein sequence ID" value="GFO58709.1"/>
    <property type="molecule type" value="Genomic_DNA"/>
</dbReference>
<dbReference type="Pfam" id="PF00497">
    <property type="entry name" value="SBP_bac_3"/>
    <property type="match status" value="1"/>
</dbReference>
<dbReference type="SMART" id="SM00062">
    <property type="entry name" value="PBPb"/>
    <property type="match status" value="1"/>
</dbReference>
<dbReference type="GO" id="GO:0015276">
    <property type="term" value="F:ligand-gated monoatomic ion channel activity"/>
    <property type="evidence" value="ECO:0007669"/>
    <property type="project" value="InterPro"/>
</dbReference>
<dbReference type="SMART" id="SM00079">
    <property type="entry name" value="PBPe"/>
    <property type="match status" value="1"/>
</dbReference>
<dbReference type="GO" id="GO:0016020">
    <property type="term" value="C:membrane"/>
    <property type="evidence" value="ECO:0007669"/>
    <property type="project" value="InterPro"/>
</dbReference>
<evidence type="ECO:0000259" key="4">
    <source>
        <dbReference type="SMART" id="SM00079"/>
    </source>
</evidence>
<protein>
    <submittedName>
        <fullName evidence="5">Amino acid ABC transporter substrate-binding protein</fullName>
    </submittedName>
</protein>
<feature type="domain" description="Solute-binding protein family 3/N-terminal" evidence="3">
    <location>
        <begin position="31"/>
        <end position="252"/>
    </location>
</feature>
<dbReference type="SUPFAM" id="SSF53850">
    <property type="entry name" value="Periplasmic binding protein-like II"/>
    <property type="match status" value="1"/>
</dbReference>
<gene>
    <name evidence="5" type="ORF">GMST_10340</name>
</gene>